<keyword evidence="3" id="KW-1185">Reference proteome</keyword>
<dbReference type="PROSITE" id="PS51257">
    <property type="entry name" value="PROKAR_LIPOPROTEIN"/>
    <property type="match status" value="1"/>
</dbReference>
<dbReference type="InterPro" id="IPR049492">
    <property type="entry name" value="BD-FAE-like_dom"/>
</dbReference>
<dbReference type="OrthoDB" id="9771666at2"/>
<gene>
    <name evidence="2" type="ORF">MED92_00999</name>
</gene>
<dbReference type="InterPro" id="IPR029058">
    <property type="entry name" value="AB_hydrolase_fold"/>
</dbReference>
<feature type="domain" description="BD-FAE-like" evidence="1">
    <location>
        <begin position="203"/>
        <end position="396"/>
    </location>
</feature>
<dbReference type="Pfam" id="PF20434">
    <property type="entry name" value="BD-FAE"/>
    <property type="match status" value="1"/>
</dbReference>
<accession>A0A7U8C2S4</accession>
<evidence type="ECO:0000259" key="1">
    <source>
        <dbReference type="Pfam" id="PF20434"/>
    </source>
</evidence>
<evidence type="ECO:0000313" key="3">
    <source>
        <dbReference type="Proteomes" id="UP000002171"/>
    </source>
</evidence>
<organism evidence="2 3">
    <name type="scientific">Neptuniibacter caesariensis</name>
    <dbReference type="NCBI Taxonomy" id="207954"/>
    <lineage>
        <taxon>Bacteria</taxon>
        <taxon>Pseudomonadati</taxon>
        <taxon>Pseudomonadota</taxon>
        <taxon>Gammaproteobacteria</taxon>
        <taxon>Oceanospirillales</taxon>
        <taxon>Oceanospirillaceae</taxon>
        <taxon>Neptuniibacter</taxon>
    </lineage>
</organism>
<dbReference type="SUPFAM" id="SSF53474">
    <property type="entry name" value="alpha/beta-Hydrolases"/>
    <property type="match status" value="1"/>
</dbReference>
<dbReference type="RefSeq" id="WP_007022225.1">
    <property type="nucleotide sequence ID" value="NZ_CH724127.1"/>
</dbReference>
<dbReference type="Gene3D" id="3.40.50.1820">
    <property type="entry name" value="alpha/beta hydrolase"/>
    <property type="match status" value="1"/>
</dbReference>
<dbReference type="EMBL" id="AAOW01000018">
    <property type="protein sequence ID" value="EAR60398.1"/>
    <property type="molecule type" value="Genomic_DNA"/>
</dbReference>
<evidence type="ECO:0000313" key="2">
    <source>
        <dbReference type="EMBL" id="EAR60398.1"/>
    </source>
</evidence>
<name>A0A7U8C2S4_NEPCE</name>
<protein>
    <recommendedName>
        <fullName evidence="1">BD-FAE-like domain-containing protein</fullName>
    </recommendedName>
</protein>
<sequence>MRFHLIVCLACTLSGCGTFWELVMTDEEKKLLRDSAEEAAACQLSQFLQAPMGHHSLYTYEQGSCVVAPIWDESWFDKDQKAPRKRLYSDLFCKEPIQYQLTRFHSFCQDYVFSERLGNDQSLQREGAWTLNPSSRFRLPLIRQYGFEQPFMTTRVYKTVNVSDPHVFAPVSTPLQLRRGSGLCELQMRVFKEEPEAEGGIPLLLIHGGGGHKRSFHVLAMESRIPELTEQGYTVYMPFYRLMGDGQTTSECSRANWHEQRDDVDSALSWVKENKNRFGDQGGIRLIAHGSAGLLASWLLIERPQDIERVLFYYPMLDTAKMRSRIIDQGGYPDGRATLERILEAPLESVSNGSQLLHETSFLEKIVKSQGDIPPLLFIHGARDQRIPYQQSAAACSALGDIKVDEETSLLNHCGVHRYYLLPNAQYHLDLCLQGVECPAGDATSRNQVRATISAAYRWLGEDS</sequence>
<comment type="caution">
    <text evidence="2">The sequence shown here is derived from an EMBL/GenBank/DDBJ whole genome shotgun (WGS) entry which is preliminary data.</text>
</comment>
<dbReference type="AlphaFoldDB" id="A0A7U8C2S4"/>
<dbReference type="Proteomes" id="UP000002171">
    <property type="component" value="Unassembled WGS sequence"/>
</dbReference>
<reference evidence="2 3" key="1">
    <citation type="submission" date="2006-02" db="EMBL/GenBank/DDBJ databases">
        <authorList>
            <person name="Pinhassi J."/>
            <person name="Pedros-Alio C."/>
            <person name="Ferriera S."/>
            <person name="Johnson J."/>
            <person name="Kravitz S."/>
            <person name="Halpern A."/>
            <person name="Remington K."/>
            <person name="Beeson K."/>
            <person name="Tran B."/>
            <person name="Rogers Y.-H."/>
            <person name="Friedman R."/>
            <person name="Venter J.C."/>
        </authorList>
    </citation>
    <scope>NUCLEOTIDE SEQUENCE [LARGE SCALE GENOMIC DNA]</scope>
    <source>
        <strain evidence="2 3">MED92</strain>
    </source>
</reference>
<proteinExistence type="predicted"/>